<evidence type="ECO:0000313" key="3">
    <source>
        <dbReference type="Proteomes" id="UP001597568"/>
    </source>
</evidence>
<dbReference type="Proteomes" id="UP001597568">
    <property type="component" value="Unassembled WGS sequence"/>
</dbReference>
<evidence type="ECO:0000313" key="2">
    <source>
        <dbReference type="EMBL" id="MFD2868502.1"/>
    </source>
</evidence>
<evidence type="ECO:0000256" key="1">
    <source>
        <dbReference type="SAM" id="Coils"/>
    </source>
</evidence>
<organism evidence="2 3">
    <name type="scientific">Kurthia populi</name>
    <dbReference type="NCBI Taxonomy" id="1562132"/>
    <lineage>
        <taxon>Bacteria</taxon>
        <taxon>Bacillati</taxon>
        <taxon>Bacillota</taxon>
        <taxon>Bacilli</taxon>
        <taxon>Bacillales</taxon>
        <taxon>Caryophanaceae</taxon>
        <taxon>Kurthia</taxon>
    </lineage>
</organism>
<reference evidence="3" key="1">
    <citation type="journal article" date="2019" name="Int. J. Syst. Evol. Microbiol.">
        <title>The Global Catalogue of Microorganisms (GCM) 10K type strain sequencing project: providing services to taxonomists for standard genome sequencing and annotation.</title>
        <authorList>
            <consortium name="The Broad Institute Genomics Platform"/>
            <consortium name="The Broad Institute Genome Sequencing Center for Infectious Disease"/>
            <person name="Wu L."/>
            <person name="Ma J."/>
        </authorList>
    </citation>
    <scope>NUCLEOTIDE SEQUENCE [LARGE SCALE GENOMIC DNA]</scope>
    <source>
        <strain evidence="3">KCTC 33522</strain>
    </source>
</reference>
<comment type="caution">
    <text evidence="2">The sequence shown here is derived from an EMBL/GenBank/DDBJ whole genome shotgun (WGS) entry which is preliminary data.</text>
</comment>
<protein>
    <submittedName>
        <fullName evidence="2">Uncharacterized protein</fullName>
    </submittedName>
</protein>
<keyword evidence="3" id="KW-1185">Reference proteome</keyword>
<dbReference type="EMBL" id="JBHUOR010000041">
    <property type="protein sequence ID" value="MFD2868502.1"/>
    <property type="molecule type" value="Genomic_DNA"/>
</dbReference>
<dbReference type="RefSeq" id="WP_380147557.1">
    <property type="nucleotide sequence ID" value="NZ_JBHUOR010000041.1"/>
</dbReference>
<sequence>MTTTVKPLPSVKTATTAVKCTMAAEESYKVWYQMMREMADKDIKRERELENAKRGTELANNMLAAQLQKQKECEDEIKRLKHELHQSKANAQNIPKNDSNDALDALKRIVEVDVSGRNAWTASNIMKKIARGVLDNGRF</sequence>
<keyword evidence="1" id="KW-0175">Coiled coil</keyword>
<gene>
    <name evidence="2" type="ORF">ACFSY7_08320</name>
</gene>
<feature type="coiled-coil region" evidence="1">
    <location>
        <begin position="63"/>
        <end position="90"/>
    </location>
</feature>
<accession>A0ABW5Y083</accession>
<proteinExistence type="predicted"/>
<name>A0ABW5Y083_9BACL</name>